<dbReference type="InterPro" id="IPR002931">
    <property type="entry name" value="Transglutaminase-like"/>
</dbReference>
<dbReference type="GO" id="GO:0005634">
    <property type="term" value="C:nucleus"/>
    <property type="evidence" value="ECO:0007669"/>
    <property type="project" value="TreeGrafter"/>
</dbReference>
<comment type="cofactor">
    <cofactor evidence="2">
        <name>Zn(2+)</name>
        <dbReference type="ChEBI" id="CHEBI:29105"/>
    </cofactor>
</comment>
<feature type="signal peptide" evidence="13">
    <location>
        <begin position="1"/>
        <end position="18"/>
    </location>
</feature>
<keyword evidence="13" id="KW-0732">Signal</keyword>
<gene>
    <name evidence="15" type="primary">NGLY1</name>
    <name evidence="15" type="ORF">TNIN_278021</name>
</gene>
<keyword evidence="8" id="KW-0479">Metal-binding</keyword>
<dbReference type="Proteomes" id="UP000886998">
    <property type="component" value="Unassembled WGS sequence"/>
</dbReference>
<dbReference type="Gene3D" id="2.60.120.1020">
    <property type="entry name" value="Peptide N glycanase, PAW domain"/>
    <property type="match status" value="1"/>
</dbReference>
<dbReference type="SMART" id="SM00613">
    <property type="entry name" value="PAW"/>
    <property type="match status" value="1"/>
</dbReference>
<evidence type="ECO:0000256" key="13">
    <source>
        <dbReference type="SAM" id="SignalP"/>
    </source>
</evidence>
<dbReference type="Gene3D" id="2.20.25.10">
    <property type="match status" value="1"/>
</dbReference>
<reference evidence="15" key="1">
    <citation type="submission" date="2020-08" db="EMBL/GenBank/DDBJ databases">
        <title>Multicomponent nature underlies the extraordinary mechanical properties of spider dragline silk.</title>
        <authorList>
            <person name="Kono N."/>
            <person name="Nakamura H."/>
            <person name="Mori M."/>
            <person name="Yoshida Y."/>
            <person name="Ohtoshi R."/>
            <person name="Malay A.D."/>
            <person name="Moran D.A.P."/>
            <person name="Tomita M."/>
            <person name="Numata K."/>
            <person name="Arakawa K."/>
        </authorList>
    </citation>
    <scope>NUCLEOTIDE SEQUENCE</scope>
</reference>
<comment type="similarity">
    <text evidence="4 12">Belongs to the transglutaminase-like superfamily. PNGase family.</text>
</comment>
<dbReference type="GO" id="GO:0046872">
    <property type="term" value="F:metal ion binding"/>
    <property type="evidence" value="ECO:0007669"/>
    <property type="project" value="UniProtKB-KW"/>
</dbReference>
<dbReference type="InterPro" id="IPR038765">
    <property type="entry name" value="Papain-like_cys_pep_sf"/>
</dbReference>
<dbReference type="Gene3D" id="3.10.620.30">
    <property type="match status" value="1"/>
</dbReference>
<organism evidence="15 16">
    <name type="scientific">Trichonephila inaurata madagascariensis</name>
    <dbReference type="NCBI Taxonomy" id="2747483"/>
    <lineage>
        <taxon>Eukaryota</taxon>
        <taxon>Metazoa</taxon>
        <taxon>Ecdysozoa</taxon>
        <taxon>Arthropoda</taxon>
        <taxon>Chelicerata</taxon>
        <taxon>Arachnida</taxon>
        <taxon>Araneae</taxon>
        <taxon>Araneomorphae</taxon>
        <taxon>Entelegynae</taxon>
        <taxon>Araneoidea</taxon>
        <taxon>Nephilidae</taxon>
        <taxon>Trichonephila</taxon>
        <taxon>Trichonephila inaurata</taxon>
    </lineage>
</organism>
<dbReference type="PANTHER" id="PTHR12143">
    <property type="entry name" value="PEPTIDE N-GLYCANASE PNGASE -RELATED"/>
    <property type="match status" value="1"/>
</dbReference>
<proteinExistence type="inferred from homology"/>
<dbReference type="SUPFAM" id="SSF54001">
    <property type="entry name" value="Cysteine proteinases"/>
    <property type="match status" value="1"/>
</dbReference>
<dbReference type="GO" id="GO:0000224">
    <property type="term" value="F:peptide-N4-(N-acetyl-beta-glucosaminyl)asparagine amidase activity"/>
    <property type="evidence" value="ECO:0007669"/>
    <property type="project" value="UniProtKB-EC"/>
</dbReference>
<dbReference type="SMART" id="SM00460">
    <property type="entry name" value="TGc"/>
    <property type="match status" value="1"/>
</dbReference>
<keyword evidence="10" id="KW-0862">Zinc</keyword>
<evidence type="ECO:0000256" key="10">
    <source>
        <dbReference type="ARBA" id="ARBA00022833"/>
    </source>
</evidence>
<evidence type="ECO:0000256" key="3">
    <source>
        <dbReference type="ARBA" id="ARBA00004496"/>
    </source>
</evidence>
<evidence type="ECO:0000256" key="9">
    <source>
        <dbReference type="ARBA" id="ARBA00022801"/>
    </source>
</evidence>
<evidence type="ECO:0000259" key="14">
    <source>
        <dbReference type="PROSITE" id="PS51398"/>
    </source>
</evidence>
<protein>
    <recommendedName>
        <fullName evidence="6">Peptide-N(4)-(N-acetyl-beta-glucosaminyl)asparagine amidase</fullName>
        <ecNumber evidence="5">3.5.1.52</ecNumber>
    </recommendedName>
    <alternativeName>
        <fullName evidence="11">Peptide:N-glycanase</fullName>
    </alternativeName>
</protein>
<dbReference type="EC" id="3.5.1.52" evidence="5"/>
<evidence type="ECO:0000256" key="12">
    <source>
        <dbReference type="PROSITE-ProRule" id="PRU00731"/>
    </source>
</evidence>
<dbReference type="InterPro" id="IPR050883">
    <property type="entry name" value="PNGase"/>
</dbReference>
<dbReference type="GO" id="GO:0006516">
    <property type="term" value="P:glycoprotein catabolic process"/>
    <property type="evidence" value="ECO:0007669"/>
    <property type="project" value="InterPro"/>
</dbReference>
<dbReference type="GO" id="GO:0005829">
    <property type="term" value="C:cytosol"/>
    <property type="evidence" value="ECO:0007669"/>
    <property type="project" value="TreeGrafter"/>
</dbReference>
<evidence type="ECO:0000256" key="4">
    <source>
        <dbReference type="ARBA" id="ARBA00009390"/>
    </source>
</evidence>
<dbReference type="InterPro" id="IPR006588">
    <property type="entry name" value="Peptide_N_glycanase_PAW_dom"/>
</dbReference>
<accession>A0A8X6WV35</accession>
<dbReference type="PANTHER" id="PTHR12143:SF19">
    <property type="entry name" value="PEPTIDE-N(4)-(N-ACETYL-BETA-GLUCOSAMINYL)ASPARAGINE AMIDASE"/>
    <property type="match status" value="1"/>
</dbReference>
<dbReference type="EMBL" id="BMAV01002319">
    <property type="protein sequence ID" value="GFY41142.1"/>
    <property type="molecule type" value="Genomic_DNA"/>
</dbReference>
<evidence type="ECO:0000313" key="16">
    <source>
        <dbReference type="Proteomes" id="UP000886998"/>
    </source>
</evidence>
<comment type="catalytic activity">
    <reaction evidence="1">
        <text>Hydrolysis of an N(4)-(acetyl-beta-D-glucosaminyl)asparagine residue in which the glucosamine residue may be further glycosylated, to yield a (substituted) N-acetyl-beta-D-glucosaminylamine and a peptide containing an aspartate residue.</text>
        <dbReference type="EC" id="3.5.1.52"/>
    </reaction>
</comment>
<evidence type="ECO:0000256" key="1">
    <source>
        <dbReference type="ARBA" id="ARBA00001650"/>
    </source>
</evidence>
<dbReference type="AlphaFoldDB" id="A0A8X6WV35"/>
<evidence type="ECO:0000256" key="6">
    <source>
        <dbReference type="ARBA" id="ARBA00018546"/>
    </source>
</evidence>
<dbReference type="Pfam" id="PF04721">
    <property type="entry name" value="PAW"/>
    <property type="match status" value="1"/>
</dbReference>
<feature type="domain" description="PAW" evidence="14">
    <location>
        <begin position="325"/>
        <end position="526"/>
    </location>
</feature>
<dbReference type="OrthoDB" id="409136at2759"/>
<sequence length="526" mass="61418">MLLNVLLYFLICPRLLWATYLNSLDSPSLCQQLLSILPPSEKKFLDILLGKLKIIEVFQSASLQNYVKNCKIIPLEDFKRQATLKLALMPDDSDIGLDDLVILELLDWFKNDFFKWMDTPKCDVCGVLTPITGLVSPTPEDILWYARKVEHYVCQRCGKSSRFPRYNHPEKLLVTRIGRCGEWAICFTFLCICIGYEARLVVDWTDHLWTEVYSQSRKKWIHCDPCENICDRPLMYEIGWKKELTYVIAFSEYEVQDVTWRYTCNFRETLKRRTLCRESFLLQCLYSINERLLSQVQIEKKKFLMSRRVQELTSFLTPPKQGSENYTGRTTGSLLWRLSRGEIGSIVPQSSYVFKLSSNDIEKKYLHIKYSCSSDKYFRSGDHSIEGEGWTSCTFSHKNVFRKVEKDWKMTYLARTEGSSEGTVSWKFDFGNCDLTIKNLRLNLHSEVFESGQVRWLIFPGIGNHRPIVYSPNDVCPLETERFRGLRGFCLSVELSGGNSWQHSQIFRQALDSVTFPFEVEIQFED</sequence>
<comment type="caution">
    <text evidence="15">The sequence shown here is derived from an EMBL/GenBank/DDBJ whole genome shotgun (WGS) entry which is preliminary data.</text>
</comment>
<feature type="chain" id="PRO_5036463505" description="Peptide-N(4)-(N-acetyl-beta-glucosaminyl)asparagine amidase" evidence="13">
    <location>
        <begin position="19"/>
        <end position="526"/>
    </location>
</feature>
<comment type="subcellular location">
    <subcellularLocation>
        <location evidence="3">Cytoplasm</location>
    </subcellularLocation>
</comment>
<dbReference type="InterPro" id="IPR038680">
    <property type="entry name" value="PAW_sf"/>
</dbReference>
<evidence type="ECO:0000313" key="15">
    <source>
        <dbReference type="EMBL" id="GFY41142.1"/>
    </source>
</evidence>
<evidence type="ECO:0000256" key="7">
    <source>
        <dbReference type="ARBA" id="ARBA00022490"/>
    </source>
</evidence>
<dbReference type="PROSITE" id="PS51398">
    <property type="entry name" value="PAW"/>
    <property type="match status" value="1"/>
</dbReference>
<keyword evidence="9" id="KW-0378">Hydrolase</keyword>
<dbReference type="SUPFAM" id="SSF49785">
    <property type="entry name" value="Galactose-binding domain-like"/>
    <property type="match status" value="1"/>
</dbReference>
<keyword evidence="16" id="KW-1185">Reference proteome</keyword>
<evidence type="ECO:0000256" key="11">
    <source>
        <dbReference type="ARBA" id="ARBA00032901"/>
    </source>
</evidence>
<name>A0A8X6WV35_9ARAC</name>
<dbReference type="InterPro" id="IPR008979">
    <property type="entry name" value="Galactose-bd-like_sf"/>
</dbReference>
<evidence type="ECO:0000256" key="5">
    <source>
        <dbReference type="ARBA" id="ARBA00012158"/>
    </source>
</evidence>
<keyword evidence="7" id="KW-0963">Cytoplasm</keyword>
<evidence type="ECO:0000256" key="2">
    <source>
        <dbReference type="ARBA" id="ARBA00001947"/>
    </source>
</evidence>
<dbReference type="Pfam" id="PF01841">
    <property type="entry name" value="Transglut_core"/>
    <property type="match status" value="1"/>
</dbReference>
<evidence type="ECO:0000256" key="8">
    <source>
        <dbReference type="ARBA" id="ARBA00022723"/>
    </source>
</evidence>